<reference evidence="1" key="2">
    <citation type="journal article" date="2021" name="Microbiome">
        <title>Successional dynamics and alternative stable states in a saline activated sludge microbial community over 9 years.</title>
        <authorList>
            <person name="Wang Y."/>
            <person name="Ye J."/>
            <person name="Ju F."/>
            <person name="Liu L."/>
            <person name="Boyd J.A."/>
            <person name="Deng Y."/>
            <person name="Parks D.H."/>
            <person name="Jiang X."/>
            <person name="Yin X."/>
            <person name="Woodcroft B.J."/>
            <person name="Tyson G.W."/>
            <person name="Hugenholtz P."/>
            <person name="Polz M.F."/>
            <person name="Zhang T."/>
        </authorList>
    </citation>
    <scope>NUCLEOTIDE SEQUENCE</scope>
    <source>
        <strain evidence="1">HKST-UBA79</strain>
    </source>
</reference>
<dbReference type="EMBL" id="JAGQNX010000140">
    <property type="protein sequence ID" value="MCA9308710.1"/>
    <property type="molecule type" value="Genomic_DNA"/>
</dbReference>
<gene>
    <name evidence="1" type="ORF">KC980_04305</name>
</gene>
<evidence type="ECO:0000313" key="1">
    <source>
        <dbReference type="EMBL" id="MCA9308710.1"/>
    </source>
</evidence>
<comment type="caution">
    <text evidence="1">The sequence shown here is derived from an EMBL/GenBank/DDBJ whole genome shotgun (WGS) entry which is preliminary data.</text>
</comment>
<dbReference type="AlphaFoldDB" id="A0A955ECB1"/>
<sequence>MLQRLKEIYEQDQQERENWEEWGKSIPLEEVKDRDAARLKATLAIIANKDLVEGIDYYHAAMILQHSLEVEHYKLANELCSKAIALGESKAKWLYAATLDRYLLSRGDKFQKYGTQYKQNSKGFWKLCPIEDATTDEMRAEFNVPSLKKLKAREDNLNKSR</sequence>
<evidence type="ECO:0000313" key="2">
    <source>
        <dbReference type="Proteomes" id="UP000740557"/>
    </source>
</evidence>
<proteinExistence type="predicted"/>
<protein>
    <submittedName>
        <fullName evidence="1">Uncharacterized protein</fullName>
    </submittedName>
</protein>
<accession>A0A955ECB1</accession>
<organism evidence="1 2">
    <name type="scientific">candidate division WWE3 bacterium</name>
    <dbReference type="NCBI Taxonomy" id="2053526"/>
    <lineage>
        <taxon>Bacteria</taxon>
        <taxon>Katanobacteria</taxon>
    </lineage>
</organism>
<dbReference type="Proteomes" id="UP000740557">
    <property type="component" value="Unassembled WGS sequence"/>
</dbReference>
<reference evidence="1" key="1">
    <citation type="submission" date="2020-04" db="EMBL/GenBank/DDBJ databases">
        <authorList>
            <person name="Zhang T."/>
        </authorList>
    </citation>
    <scope>NUCLEOTIDE SEQUENCE</scope>
    <source>
        <strain evidence="1">HKST-UBA79</strain>
    </source>
</reference>
<name>A0A955ECB1_UNCKA</name>